<reference evidence="2 3" key="1">
    <citation type="submission" date="2020-02" db="EMBL/GenBank/DDBJ databases">
        <title>Whole-genome analyses of novel actinobacteria.</title>
        <authorList>
            <person name="Sahin N."/>
            <person name="Tatar D."/>
        </authorList>
    </citation>
    <scope>NUCLEOTIDE SEQUENCE [LARGE SCALE GENOMIC DNA]</scope>
    <source>
        <strain evidence="2 3">SB3404</strain>
    </source>
</reference>
<dbReference type="AlphaFoldDB" id="A0A6G4X7V6"/>
<feature type="transmembrane region" description="Helical" evidence="1">
    <location>
        <begin position="69"/>
        <end position="91"/>
    </location>
</feature>
<feature type="transmembrane region" description="Helical" evidence="1">
    <location>
        <begin position="205"/>
        <end position="225"/>
    </location>
</feature>
<evidence type="ECO:0000313" key="3">
    <source>
        <dbReference type="Proteomes" id="UP000477722"/>
    </source>
</evidence>
<dbReference type="Proteomes" id="UP000477722">
    <property type="component" value="Unassembled WGS sequence"/>
</dbReference>
<evidence type="ECO:0000313" key="2">
    <source>
        <dbReference type="EMBL" id="NGO73222.1"/>
    </source>
</evidence>
<keyword evidence="1" id="KW-1133">Transmembrane helix</keyword>
<keyword evidence="1" id="KW-0472">Membrane</keyword>
<protein>
    <submittedName>
        <fullName evidence="2">DUF4239 domain-containing protein</fullName>
    </submittedName>
</protein>
<proteinExistence type="predicted"/>
<evidence type="ECO:0000256" key="1">
    <source>
        <dbReference type="SAM" id="Phobius"/>
    </source>
</evidence>
<name>A0A6G4X7V6_9ACTN</name>
<dbReference type="InterPro" id="IPR025333">
    <property type="entry name" value="DUF4239"/>
</dbReference>
<feature type="transmembrane region" description="Helical" evidence="1">
    <location>
        <begin position="30"/>
        <end position="49"/>
    </location>
</feature>
<organism evidence="2 3">
    <name type="scientific">Streptomyces boncukensis</name>
    <dbReference type="NCBI Taxonomy" id="2711219"/>
    <lineage>
        <taxon>Bacteria</taxon>
        <taxon>Bacillati</taxon>
        <taxon>Actinomycetota</taxon>
        <taxon>Actinomycetes</taxon>
        <taxon>Kitasatosporales</taxon>
        <taxon>Streptomycetaceae</taxon>
        <taxon>Streptomyces</taxon>
    </lineage>
</organism>
<accession>A0A6G4X7V6</accession>
<sequence length="281" mass="30669">MRHHRLWLHWTLFLGSGAALVAARTAGLATAARGVLMVAAAIVLVNAGLPLARHGVRHVVTERNSAVQAAVFAIVGSLYATLVHFSVVVVYNDYTRAEATVAQEASALADLERMSKGFSGPVQRQVQEASLTYAGIVINDEWPGMSERGSDPQAQAALAELWTIYTSMVPKDRRNALYGPSIERLGALDDSRRERLRASARDVPAVVWLMFYCGGVLCVVMVFFFGVRRDWVQRIVVSVLAAVVSLSAFLVTSFEQPFSGSAAITPDAFETVLIHLRTRER</sequence>
<keyword evidence="3" id="KW-1185">Reference proteome</keyword>
<keyword evidence="1" id="KW-0812">Transmembrane</keyword>
<dbReference type="Pfam" id="PF14023">
    <property type="entry name" value="Bestrophin-like"/>
    <property type="match status" value="1"/>
</dbReference>
<feature type="transmembrane region" description="Helical" evidence="1">
    <location>
        <begin position="6"/>
        <end position="23"/>
    </location>
</feature>
<dbReference type="RefSeq" id="WP_165302881.1">
    <property type="nucleotide sequence ID" value="NZ_JAAKZZ010000658.1"/>
</dbReference>
<dbReference type="EMBL" id="JAAKZZ010000658">
    <property type="protein sequence ID" value="NGO73222.1"/>
    <property type="molecule type" value="Genomic_DNA"/>
</dbReference>
<comment type="caution">
    <text evidence="2">The sequence shown here is derived from an EMBL/GenBank/DDBJ whole genome shotgun (WGS) entry which is preliminary data.</text>
</comment>
<gene>
    <name evidence="2" type="ORF">G5C65_33815</name>
</gene>
<feature type="transmembrane region" description="Helical" evidence="1">
    <location>
        <begin position="231"/>
        <end position="251"/>
    </location>
</feature>